<dbReference type="CDD" id="cd06261">
    <property type="entry name" value="TM_PBP2"/>
    <property type="match status" value="1"/>
</dbReference>
<protein>
    <submittedName>
        <fullName evidence="10">ABC transporter permease</fullName>
    </submittedName>
</protein>
<evidence type="ECO:0000256" key="1">
    <source>
        <dbReference type="ARBA" id="ARBA00004651"/>
    </source>
</evidence>
<dbReference type="PROSITE" id="PS50928">
    <property type="entry name" value="ABC_TM1"/>
    <property type="match status" value="1"/>
</dbReference>
<evidence type="ECO:0000259" key="9">
    <source>
        <dbReference type="PROSITE" id="PS50928"/>
    </source>
</evidence>
<evidence type="ECO:0000256" key="2">
    <source>
        <dbReference type="ARBA" id="ARBA00022448"/>
    </source>
</evidence>
<keyword evidence="4 7" id="KW-0812">Transmembrane</keyword>
<feature type="transmembrane region" description="Helical" evidence="7">
    <location>
        <begin position="107"/>
        <end position="140"/>
    </location>
</feature>
<keyword evidence="3" id="KW-1003">Cell membrane</keyword>
<feature type="transmembrane region" description="Helical" evidence="7">
    <location>
        <begin position="245"/>
        <end position="269"/>
    </location>
</feature>
<dbReference type="InterPro" id="IPR035906">
    <property type="entry name" value="MetI-like_sf"/>
</dbReference>
<dbReference type="InterPro" id="IPR000515">
    <property type="entry name" value="MetI-like"/>
</dbReference>
<dbReference type="PANTHER" id="PTHR30151:SF41">
    <property type="entry name" value="ABC TRANSPORTER PERMEASE PROTEIN"/>
    <property type="match status" value="1"/>
</dbReference>
<keyword evidence="6 7" id="KW-0472">Membrane</keyword>
<feature type="transmembrane region" description="Helical" evidence="7">
    <location>
        <begin position="65"/>
        <end position="87"/>
    </location>
</feature>
<reference evidence="10" key="1">
    <citation type="submission" date="2023-06" db="EMBL/GenBank/DDBJ databases">
        <authorList>
            <person name="Jiang Y."/>
            <person name="Liu Q."/>
        </authorList>
    </citation>
    <scope>NUCLEOTIDE SEQUENCE</scope>
    <source>
        <strain evidence="10">CGMCC 1.12089</strain>
    </source>
</reference>
<dbReference type="EMBL" id="JASZYV010000001">
    <property type="protein sequence ID" value="MDM0042859.1"/>
    <property type="molecule type" value="Genomic_DNA"/>
</dbReference>
<gene>
    <name evidence="10" type="ORF">QTH91_00055</name>
</gene>
<dbReference type="Proteomes" id="UP001174908">
    <property type="component" value="Unassembled WGS sequence"/>
</dbReference>
<keyword evidence="2 7" id="KW-0813">Transport</keyword>
<evidence type="ECO:0000256" key="7">
    <source>
        <dbReference type="RuleBase" id="RU363032"/>
    </source>
</evidence>
<feature type="transmembrane region" description="Helical" evidence="7">
    <location>
        <begin position="281"/>
        <end position="301"/>
    </location>
</feature>
<feature type="transmembrane region" description="Helical" evidence="7">
    <location>
        <begin position="178"/>
        <end position="199"/>
    </location>
</feature>
<evidence type="ECO:0000313" key="10">
    <source>
        <dbReference type="EMBL" id="MDM0042859.1"/>
    </source>
</evidence>
<dbReference type="Pfam" id="PF00528">
    <property type="entry name" value="BPD_transp_1"/>
    <property type="match status" value="1"/>
</dbReference>
<evidence type="ECO:0000313" key="11">
    <source>
        <dbReference type="Proteomes" id="UP001174908"/>
    </source>
</evidence>
<comment type="caution">
    <text evidence="10">The sequence shown here is derived from an EMBL/GenBank/DDBJ whole genome shotgun (WGS) entry which is preliminary data.</text>
</comment>
<evidence type="ECO:0000256" key="3">
    <source>
        <dbReference type="ARBA" id="ARBA00022475"/>
    </source>
</evidence>
<dbReference type="RefSeq" id="WP_286657992.1">
    <property type="nucleotide sequence ID" value="NZ_JASZYV010000001.1"/>
</dbReference>
<comment type="subcellular location">
    <subcellularLocation>
        <location evidence="1 7">Cell membrane</location>
        <topology evidence="1 7">Multi-pass membrane protein</topology>
    </subcellularLocation>
</comment>
<keyword evidence="11" id="KW-1185">Reference proteome</keyword>
<evidence type="ECO:0000256" key="4">
    <source>
        <dbReference type="ARBA" id="ARBA00022692"/>
    </source>
</evidence>
<name>A0ABT7N4J2_9BURK</name>
<feature type="domain" description="ABC transmembrane type-1" evidence="9">
    <location>
        <begin position="114"/>
        <end position="298"/>
    </location>
</feature>
<dbReference type="PANTHER" id="PTHR30151">
    <property type="entry name" value="ALKANE SULFONATE ABC TRANSPORTER-RELATED, MEMBRANE SUBUNIT"/>
    <property type="match status" value="1"/>
</dbReference>
<keyword evidence="5 7" id="KW-1133">Transmembrane helix</keyword>
<accession>A0ABT7N4J2</accession>
<comment type="similarity">
    <text evidence="7">Belongs to the binding-protein-dependent transport system permease family.</text>
</comment>
<dbReference type="SUPFAM" id="SSF161098">
    <property type="entry name" value="MetI-like"/>
    <property type="match status" value="1"/>
</dbReference>
<evidence type="ECO:0000256" key="5">
    <source>
        <dbReference type="ARBA" id="ARBA00022989"/>
    </source>
</evidence>
<dbReference type="Gene3D" id="1.10.3720.10">
    <property type="entry name" value="MetI-like"/>
    <property type="match status" value="1"/>
</dbReference>
<evidence type="ECO:0000256" key="6">
    <source>
        <dbReference type="ARBA" id="ARBA00023136"/>
    </source>
</evidence>
<sequence>MSSVAAHSPAGATVKPAAHPTSATQGRAAQVLAATPSATLTTPPGKSKPAKPQTPLFARPNVQRVLYPLAVGLVLLGLWQAMVTIMELPPYLVPSPYLMMQTLVTDWAPLGMALLTTLKVTVLSFVLATVVGVLVSFLFVQSKRIETALFPYAVLLQVTPIVAVAPLIIIWVRNPTAAMVVCAALVALFPIISNTTLGLRSVDPDLQAYFKLNHATRWQQLVRLRIPSALPYFFGGLRISSGLALIGAVVAEFVAGTGGQGAGLAYQILQAGFQLNIPRMFAALLLISLAGVALFVLMAWLTRVALGSWHASELSQD</sequence>
<feature type="region of interest" description="Disordered" evidence="8">
    <location>
        <begin position="1"/>
        <end position="28"/>
    </location>
</feature>
<evidence type="ECO:0000256" key="8">
    <source>
        <dbReference type="SAM" id="MobiDB-lite"/>
    </source>
</evidence>
<proteinExistence type="inferred from homology"/>
<organism evidence="10 11">
    <name type="scientific">Variovorax dokdonensis</name>
    <dbReference type="NCBI Taxonomy" id="344883"/>
    <lineage>
        <taxon>Bacteria</taxon>
        <taxon>Pseudomonadati</taxon>
        <taxon>Pseudomonadota</taxon>
        <taxon>Betaproteobacteria</taxon>
        <taxon>Burkholderiales</taxon>
        <taxon>Comamonadaceae</taxon>
        <taxon>Variovorax</taxon>
    </lineage>
</organism>
<feature type="transmembrane region" description="Helical" evidence="7">
    <location>
        <begin position="152"/>
        <end position="172"/>
    </location>
</feature>